<dbReference type="Gene3D" id="3.40.190.10">
    <property type="entry name" value="Periplasmic binding protein-like II"/>
    <property type="match status" value="1"/>
</dbReference>
<dbReference type="Pfam" id="PF00496">
    <property type="entry name" value="SBP_bac_5"/>
    <property type="match status" value="1"/>
</dbReference>
<dbReference type="GO" id="GO:0015833">
    <property type="term" value="P:peptide transport"/>
    <property type="evidence" value="ECO:0007669"/>
    <property type="project" value="TreeGrafter"/>
</dbReference>
<evidence type="ECO:0000256" key="3">
    <source>
        <dbReference type="ARBA" id="ARBA00022729"/>
    </source>
</evidence>
<keyword evidence="4" id="KW-0472">Membrane</keyword>
<dbReference type="SUPFAM" id="SSF53850">
    <property type="entry name" value="Periplasmic binding protein-like II"/>
    <property type="match status" value="1"/>
</dbReference>
<sequence length="724" mass="80646">MISMRSNTLKRIISIIVTILMATTIGALFTPVISQSTSYPQPEGSIVVMPSPGIVWQDNFNPWSAPALPGGMIWLIYEPLALVNYLNGQIIPWLATNWSWTTAYIYVNKSGMISKIPTRALIIHLRQGVYFSNGDPFNATAVWYTIALEQAYPQLGYLAGDVANMSIINPYTLEIVFKPNVGPITLYTVLEQFVVDPNQWGKIFPVEQLPNGTFVGLNKTGNPYTYPNTDPIGTGPYMLYSFSPQEIVLVANPHYWMPGEPRIKYLLYPSYPSNVQADTALNNGQITWGGIFEPDIQQDFVAKNPQYYHYYFAPGDPVMLTLNDLKWPLSDPILRQAISLAINRTAIYYLGEYGYEPPAETPLPLPPQQLSMLNSTVLQLAEQYSPPDGNVTAALQLLESHGYHLNAQGQLVAPNGTVIPPLTIITVAGWTDWDADLTLIAQQLKQIGLTVEVETPPFTVWFSDMESGNYYMGIMWDLITGPTPIQEFEGYLYNYWNSPGNVTPIGNSTYFDLERLNLSIVSPSFENLIQWGWNNFSINQTAYENIINKLALLWIKYMPSIALVYGALWYEYVNDTVTGWPTPQNYYWPAPPYTGLPSTPLPVVLALHLVNQSVPEPWWYYTSQVPQSWYTSNNPFVYQPTSTTTTSSTTTTTSTTTSTTTTTSTAVLTQTSTTTVTTTSTTTSISTITTTVTTTSSNTLLYVAIAVVIIIIVIAAVVLALRRK</sequence>
<keyword evidence="3" id="KW-0732">Signal</keyword>
<dbReference type="Gene3D" id="3.10.105.10">
    <property type="entry name" value="Dipeptide-binding Protein, Domain 3"/>
    <property type="match status" value="1"/>
</dbReference>
<dbReference type="PANTHER" id="PTHR30290:SF9">
    <property type="entry name" value="OLIGOPEPTIDE-BINDING PROTEIN APPA"/>
    <property type="match status" value="1"/>
</dbReference>
<dbReference type="EMBL" id="AP025226">
    <property type="protein sequence ID" value="BDC00003.1"/>
    <property type="molecule type" value="Genomic_DNA"/>
</dbReference>
<accession>A0AAQ4CW21</accession>
<keyword evidence="4" id="KW-0812">Transmembrane</keyword>
<gene>
    <name evidence="6" type="ORF">SACC_30190</name>
</gene>
<evidence type="ECO:0000256" key="2">
    <source>
        <dbReference type="ARBA" id="ARBA00022448"/>
    </source>
</evidence>
<feature type="transmembrane region" description="Helical" evidence="4">
    <location>
        <begin position="12"/>
        <end position="33"/>
    </location>
</feature>
<evidence type="ECO:0000256" key="4">
    <source>
        <dbReference type="SAM" id="Phobius"/>
    </source>
</evidence>
<keyword evidence="2" id="KW-0813">Transport</keyword>
<reference evidence="6 7" key="1">
    <citation type="journal article" date="2022" name="Microbiol. Resour. Announc.">
        <title>Complete Genome Sequence of the Hyperthermophilic and Acidophilic Archaeon Saccharolobus caldissimus Strain HS-3T.</title>
        <authorList>
            <person name="Sakai H.D."/>
            <person name="Kurosawa N."/>
        </authorList>
    </citation>
    <scope>NUCLEOTIDE SEQUENCE [LARGE SCALE GENOMIC DNA]</scope>
    <source>
        <strain evidence="6 7">JCM32116</strain>
    </source>
</reference>
<keyword evidence="4" id="KW-1133">Transmembrane helix</keyword>
<dbReference type="CDD" id="cd08509">
    <property type="entry name" value="PBP2_TmCBP_oligosaccharides_like"/>
    <property type="match status" value="1"/>
</dbReference>
<comment type="similarity">
    <text evidence="1">Belongs to the bacterial solute-binding protein 5 family.</text>
</comment>
<name>A0AAQ4CW21_9CREN</name>
<evidence type="ECO:0000256" key="1">
    <source>
        <dbReference type="ARBA" id="ARBA00005695"/>
    </source>
</evidence>
<organism evidence="6 7">
    <name type="scientific">Saccharolobus caldissimus</name>
    <dbReference type="NCBI Taxonomy" id="1702097"/>
    <lineage>
        <taxon>Archaea</taxon>
        <taxon>Thermoproteota</taxon>
        <taxon>Thermoprotei</taxon>
        <taxon>Sulfolobales</taxon>
        <taxon>Sulfolobaceae</taxon>
        <taxon>Saccharolobus</taxon>
    </lineage>
</organism>
<dbReference type="PANTHER" id="PTHR30290">
    <property type="entry name" value="PERIPLASMIC BINDING COMPONENT OF ABC TRANSPORTER"/>
    <property type="match status" value="1"/>
</dbReference>
<dbReference type="Proteomes" id="UP001319921">
    <property type="component" value="Chromosome"/>
</dbReference>
<dbReference type="GO" id="GO:1904680">
    <property type="term" value="F:peptide transmembrane transporter activity"/>
    <property type="evidence" value="ECO:0007669"/>
    <property type="project" value="TreeGrafter"/>
</dbReference>
<feature type="domain" description="Solute-binding protein family 5" evidence="5">
    <location>
        <begin position="90"/>
        <end position="494"/>
    </location>
</feature>
<evidence type="ECO:0000259" key="5">
    <source>
        <dbReference type="Pfam" id="PF00496"/>
    </source>
</evidence>
<dbReference type="Gene3D" id="3.90.76.10">
    <property type="entry name" value="Dipeptide-binding Protein, Domain 1"/>
    <property type="match status" value="1"/>
</dbReference>
<dbReference type="AlphaFoldDB" id="A0AAQ4CW21"/>
<proteinExistence type="inferred from homology"/>
<feature type="transmembrane region" description="Helical" evidence="4">
    <location>
        <begin position="700"/>
        <end position="721"/>
    </location>
</feature>
<dbReference type="KEGG" id="scas:SACC_30190"/>
<evidence type="ECO:0000313" key="7">
    <source>
        <dbReference type="Proteomes" id="UP001319921"/>
    </source>
</evidence>
<keyword evidence="7" id="KW-1185">Reference proteome</keyword>
<dbReference type="InterPro" id="IPR000914">
    <property type="entry name" value="SBP_5_dom"/>
</dbReference>
<dbReference type="InterPro" id="IPR039424">
    <property type="entry name" value="SBP_5"/>
</dbReference>
<protein>
    <submittedName>
        <fullName evidence="6">Peptide ABC transporter substrate-binding protein</fullName>
    </submittedName>
</protein>
<evidence type="ECO:0000313" key="6">
    <source>
        <dbReference type="EMBL" id="BDC00003.1"/>
    </source>
</evidence>